<proteinExistence type="predicted"/>
<dbReference type="PROSITE" id="PS50977">
    <property type="entry name" value="HTH_TETR_2"/>
    <property type="match status" value="1"/>
</dbReference>
<keyword evidence="2 4" id="KW-0238">DNA-binding</keyword>
<evidence type="ECO:0000313" key="7">
    <source>
        <dbReference type="EMBL" id="SEC45782.1"/>
    </source>
</evidence>
<evidence type="ECO:0000259" key="6">
    <source>
        <dbReference type="PROSITE" id="PS50977"/>
    </source>
</evidence>
<dbReference type="InterPro" id="IPR036271">
    <property type="entry name" value="Tet_transcr_reg_TetR-rel_C_sf"/>
</dbReference>
<dbReference type="EMBL" id="FNTH01000001">
    <property type="protein sequence ID" value="SEC45782.1"/>
    <property type="molecule type" value="Genomic_DNA"/>
</dbReference>
<dbReference type="SUPFAM" id="SSF48498">
    <property type="entry name" value="Tetracyclin repressor-like, C-terminal domain"/>
    <property type="match status" value="1"/>
</dbReference>
<gene>
    <name evidence="7" type="ORF">SAMN05444164_1887</name>
</gene>
<reference evidence="7 8" key="1">
    <citation type="submission" date="2016-10" db="EMBL/GenBank/DDBJ databases">
        <authorList>
            <person name="de Groot N.N."/>
        </authorList>
    </citation>
    <scope>NUCLEOTIDE SEQUENCE [LARGE SCALE GENOMIC DNA]</scope>
    <source>
        <strain evidence="7 8">MT12</strain>
    </source>
</reference>
<evidence type="ECO:0000313" key="8">
    <source>
        <dbReference type="Proteomes" id="UP000198992"/>
    </source>
</evidence>
<evidence type="ECO:0000256" key="4">
    <source>
        <dbReference type="PROSITE-ProRule" id="PRU00335"/>
    </source>
</evidence>
<keyword evidence="1" id="KW-0805">Transcription regulation</keyword>
<organism evidence="7 8">
    <name type="scientific">Bradyrhizobium erythrophlei</name>
    <dbReference type="NCBI Taxonomy" id="1437360"/>
    <lineage>
        <taxon>Bacteria</taxon>
        <taxon>Pseudomonadati</taxon>
        <taxon>Pseudomonadota</taxon>
        <taxon>Alphaproteobacteria</taxon>
        <taxon>Hyphomicrobiales</taxon>
        <taxon>Nitrobacteraceae</taxon>
        <taxon>Bradyrhizobium</taxon>
    </lineage>
</organism>
<dbReference type="GO" id="GO:0003700">
    <property type="term" value="F:DNA-binding transcription factor activity"/>
    <property type="evidence" value="ECO:0007669"/>
    <property type="project" value="TreeGrafter"/>
</dbReference>
<dbReference type="FunFam" id="1.10.10.60:FF:000141">
    <property type="entry name" value="TetR family transcriptional regulator"/>
    <property type="match status" value="1"/>
</dbReference>
<dbReference type="PRINTS" id="PR00455">
    <property type="entry name" value="HTHTETR"/>
</dbReference>
<evidence type="ECO:0000256" key="5">
    <source>
        <dbReference type="SAM" id="MobiDB-lite"/>
    </source>
</evidence>
<dbReference type="SUPFAM" id="SSF46689">
    <property type="entry name" value="Homeodomain-like"/>
    <property type="match status" value="1"/>
</dbReference>
<dbReference type="InterPro" id="IPR050109">
    <property type="entry name" value="HTH-type_TetR-like_transc_reg"/>
</dbReference>
<dbReference type="PANTHER" id="PTHR30055:SF223">
    <property type="entry name" value="HTH-TYPE TRANSCRIPTIONAL REGULATOR UIDR"/>
    <property type="match status" value="1"/>
</dbReference>
<dbReference type="InterPro" id="IPR011075">
    <property type="entry name" value="TetR_C"/>
</dbReference>
<protein>
    <submittedName>
        <fullName evidence="7">Transcriptional regulator, TetR family</fullName>
    </submittedName>
</protein>
<dbReference type="AlphaFoldDB" id="A0A1H4SNS1"/>
<dbReference type="PANTHER" id="PTHR30055">
    <property type="entry name" value="HTH-TYPE TRANSCRIPTIONAL REGULATOR RUTR"/>
    <property type="match status" value="1"/>
</dbReference>
<dbReference type="InterPro" id="IPR001647">
    <property type="entry name" value="HTH_TetR"/>
</dbReference>
<dbReference type="RefSeq" id="WP_092115258.1">
    <property type="nucleotide sequence ID" value="NZ_FNTH01000001.1"/>
</dbReference>
<dbReference type="GO" id="GO:0000976">
    <property type="term" value="F:transcription cis-regulatory region binding"/>
    <property type="evidence" value="ECO:0007669"/>
    <property type="project" value="TreeGrafter"/>
</dbReference>
<accession>A0A1H4SNS1</accession>
<evidence type="ECO:0000256" key="2">
    <source>
        <dbReference type="ARBA" id="ARBA00023125"/>
    </source>
</evidence>
<feature type="DNA-binding region" description="H-T-H motif" evidence="4">
    <location>
        <begin position="72"/>
        <end position="91"/>
    </location>
</feature>
<dbReference type="InterPro" id="IPR009057">
    <property type="entry name" value="Homeodomain-like_sf"/>
</dbReference>
<sequence>MTKRTEKTTRTQPAKRRTTIRPAAARSPKVASATLPEAKPAASRAGKSAERRAAIIEAAMDEFIARGFAATRLDDVAKRAGVAKGTLYLYFKDKESMFEELIRTALVPLIGRLTALPTITGPVRDAVEGFAETFMREVVATRRGDIIRLIVAEGPRFPAIADFYFREVVSKGLTGMKALVQLAITRGEIRQRELGDFPQLVVAPAIVAVIWQSLFARHAPLDGLAMFKVHLDLIFGERRKT</sequence>
<name>A0A1H4SNS1_9BRAD</name>
<dbReference type="Proteomes" id="UP000198992">
    <property type="component" value="Unassembled WGS sequence"/>
</dbReference>
<evidence type="ECO:0000256" key="3">
    <source>
        <dbReference type="ARBA" id="ARBA00023163"/>
    </source>
</evidence>
<feature type="region of interest" description="Disordered" evidence="5">
    <location>
        <begin position="1"/>
        <end position="46"/>
    </location>
</feature>
<feature type="domain" description="HTH tetR-type" evidence="6">
    <location>
        <begin position="49"/>
        <end position="109"/>
    </location>
</feature>
<dbReference type="Pfam" id="PF00440">
    <property type="entry name" value="TetR_N"/>
    <property type="match status" value="1"/>
</dbReference>
<keyword evidence="3" id="KW-0804">Transcription</keyword>
<dbReference type="Gene3D" id="1.10.357.10">
    <property type="entry name" value="Tetracycline Repressor, domain 2"/>
    <property type="match status" value="1"/>
</dbReference>
<dbReference type="OrthoDB" id="7185252at2"/>
<dbReference type="Pfam" id="PF16859">
    <property type="entry name" value="TetR_C_11"/>
    <property type="match status" value="1"/>
</dbReference>
<evidence type="ECO:0000256" key="1">
    <source>
        <dbReference type="ARBA" id="ARBA00023015"/>
    </source>
</evidence>